<name>A0AA88AKC3_FICCA</name>
<feature type="region of interest" description="Disordered" evidence="1">
    <location>
        <begin position="1"/>
        <end position="43"/>
    </location>
</feature>
<evidence type="ECO:0000256" key="1">
    <source>
        <dbReference type="SAM" id="MobiDB-lite"/>
    </source>
</evidence>
<protein>
    <submittedName>
        <fullName evidence="2">Uncharacterized protein</fullName>
    </submittedName>
</protein>
<comment type="caution">
    <text evidence="2">The sequence shown here is derived from an EMBL/GenBank/DDBJ whole genome shotgun (WGS) entry which is preliminary data.</text>
</comment>
<dbReference type="AlphaFoldDB" id="A0AA88AKC3"/>
<dbReference type="Proteomes" id="UP001187192">
    <property type="component" value="Unassembled WGS sequence"/>
</dbReference>
<dbReference type="EMBL" id="BTGU01000041">
    <property type="protein sequence ID" value="GMN52252.1"/>
    <property type="molecule type" value="Genomic_DNA"/>
</dbReference>
<organism evidence="2 3">
    <name type="scientific">Ficus carica</name>
    <name type="common">Common fig</name>
    <dbReference type="NCBI Taxonomy" id="3494"/>
    <lineage>
        <taxon>Eukaryota</taxon>
        <taxon>Viridiplantae</taxon>
        <taxon>Streptophyta</taxon>
        <taxon>Embryophyta</taxon>
        <taxon>Tracheophyta</taxon>
        <taxon>Spermatophyta</taxon>
        <taxon>Magnoliopsida</taxon>
        <taxon>eudicotyledons</taxon>
        <taxon>Gunneridae</taxon>
        <taxon>Pentapetalae</taxon>
        <taxon>rosids</taxon>
        <taxon>fabids</taxon>
        <taxon>Rosales</taxon>
        <taxon>Moraceae</taxon>
        <taxon>Ficeae</taxon>
        <taxon>Ficus</taxon>
    </lineage>
</organism>
<reference evidence="2" key="1">
    <citation type="submission" date="2023-07" db="EMBL/GenBank/DDBJ databases">
        <title>draft genome sequence of fig (Ficus carica).</title>
        <authorList>
            <person name="Takahashi T."/>
            <person name="Nishimura K."/>
        </authorList>
    </citation>
    <scope>NUCLEOTIDE SEQUENCE</scope>
</reference>
<evidence type="ECO:0000313" key="2">
    <source>
        <dbReference type="EMBL" id="GMN52252.1"/>
    </source>
</evidence>
<accession>A0AA88AKC3</accession>
<keyword evidence="3" id="KW-1185">Reference proteome</keyword>
<evidence type="ECO:0000313" key="3">
    <source>
        <dbReference type="Proteomes" id="UP001187192"/>
    </source>
</evidence>
<proteinExistence type="predicted"/>
<feature type="compositionally biased region" description="Basic residues" evidence="1">
    <location>
        <begin position="25"/>
        <end position="36"/>
    </location>
</feature>
<sequence>MDEEGNQDFQDLDNPAPTESQSTRRPPRRRGTRAQRKPAQTEILTENVRSLTEVVKALVDREARNAQLPPVQQKAVESMPRGRPGRLADHETLCPRVTGGVIGHTEIALGGSSGTKKNRVGCDREAVILGLPDQERSSRR</sequence>
<feature type="region of interest" description="Disordered" evidence="1">
    <location>
        <begin position="65"/>
        <end position="90"/>
    </location>
</feature>
<gene>
    <name evidence="2" type="ORF">TIFTF001_021410</name>
</gene>